<dbReference type="EMBL" id="MT670418">
    <property type="protein sequence ID" value="QNO00152.1"/>
    <property type="molecule type" value="Genomic_DNA"/>
</dbReference>
<dbReference type="Proteomes" id="UP000516110">
    <property type="component" value="Segment"/>
</dbReference>
<organism evidence="1 2">
    <name type="scientific">Pseudomonas phage phiPsa300</name>
    <dbReference type="NCBI Taxonomy" id="1460362"/>
    <lineage>
        <taxon>Viruses</taxon>
        <taxon>Duplodnaviria</taxon>
        <taxon>Heunggongvirae</taxon>
        <taxon>Uroviricota</taxon>
        <taxon>Caudoviricetes</taxon>
        <taxon>Vandenendeviridae</taxon>
        <taxon>Gorskivirinae</taxon>
        <taxon>Otagovirus</taxon>
        <taxon>Otagovirus psa300</taxon>
    </lineage>
</organism>
<protein>
    <submittedName>
        <fullName evidence="1">Uncharacterized protein</fullName>
    </submittedName>
</protein>
<evidence type="ECO:0000313" key="2">
    <source>
        <dbReference type="Proteomes" id="UP000516110"/>
    </source>
</evidence>
<keyword evidence="2" id="KW-1185">Reference proteome</keyword>
<evidence type="ECO:0000313" key="1">
    <source>
        <dbReference type="EMBL" id="QNO00152.1"/>
    </source>
</evidence>
<gene>
    <name evidence="1" type="ORF">phiPsa300_100</name>
</gene>
<proteinExistence type="predicted"/>
<sequence>MTYEMHALFMLHPEAMEELQYQIARNGLEYADSFRMAFFDDDAQVEAYDDAATCCGSFDTTMKINGKRVLIGCNYGH</sequence>
<name>A0A7G9V1J6_9CAUD</name>
<reference evidence="1 2" key="1">
    <citation type="submission" date="2020-06" db="EMBL/GenBank/DDBJ databases">
        <title>Characterization of Pseudomonas phiPsa374-like phages.</title>
        <authorList>
            <person name="Warring S."/>
            <person name="Malone L.M."/>
            <person name="Easingwood R.A."/>
            <person name="Rigano L."/>
            <person name="Frampton R.A."/>
            <person name="Lopez Acedo E."/>
            <person name="Templeton M.D."/>
            <person name="Kleffmann T."/>
            <person name="Bostina M."/>
            <person name="Fineran P.C."/>
        </authorList>
    </citation>
    <scope>NUCLEOTIDE SEQUENCE [LARGE SCALE GENOMIC DNA]</scope>
</reference>
<accession>A0A7G9V1J6</accession>